<name>A0ABV1R741_9HYPH</name>
<organism evidence="2 3">
    <name type="scientific">Methylobacterium brachiatum</name>
    <dbReference type="NCBI Taxonomy" id="269660"/>
    <lineage>
        <taxon>Bacteria</taxon>
        <taxon>Pseudomonadati</taxon>
        <taxon>Pseudomonadota</taxon>
        <taxon>Alphaproteobacteria</taxon>
        <taxon>Hyphomicrobiales</taxon>
        <taxon>Methylobacteriaceae</taxon>
        <taxon>Methylobacterium</taxon>
    </lineage>
</organism>
<gene>
    <name evidence="2" type="ORF">ABS770_20600</name>
</gene>
<evidence type="ECO:0000313" key="2">
    <source>
        <dbReference type="EMBL" id="MER2290659.1"/>
    </source>
</evidence>
<comment type="caution">
    <text evidence="2">The sequence shown here is derived from an EMBL/GenBank/DDBJ whole genome shotgun (WGS) entry which is preliminary data.</text>
</comment>
<keyword evidence="3" id="KW-1185">Reference proteome</keyword>
<evidence type="ECO:0000313" key="3">
    <source>
        <dbReference type="Proteomes" id="UP001432995"/>
    </source>
</evidence>
<proteinExistence type="predicted"/>
<reference evidence="2" key="1">
    <citation type="submission" date="2024-06" db="EMBL/GenBank/DDBJ databases">
        <authorList>
            <person name="Campbell A.G."/>
        </authorList>
    </citation>
    <scope>NUCLEOTIDE SEQUENCE</scope>
    <source>
        <strain evidence="2">EM17</strain>
    </source>
</reference>
<protein>
    <submittedName>
        <fullName evidence="2">Uncharacterized protein</fullName>
    </submittedName>
</protein>
<dbReference type="RefSeq" id="WP_350379074.1">
    <property type="nucleotide sequence ID" value="NZ_JBELQD010000027.1"/>
</dbReference>
<sequence length="71" mass="8199">MIKDEAGDVSVSGAKRRKRLRDPLRDRQLLMVRCHDAPADQKFSLLGSLRSFLITRKRFDAYFRGTGCTNR</sequence>
<feature type="region of interest" description="Disordered" evidence="1">
    <location>
        <begin position="1"/>
        <end position="20"/>
    </location>
</feature>
<dbReference type="EMBL" id="JBELQD010000027">
    <property type="protein sequence ID" value="MER2290659.1"/>
    <property type="molecule type" value="Genomic_DNA"/>
</dbReference>
<accession>A0ABV1R741</accession>
<dbReference type="Proteomes" id="UP001432995">
    <property type="component" value="Unassembled WGS sequence"/>
</dbReference>
<evidence type="ECO:0000256" key="1">
    <source>
        <dbReference type="SAM" id="MobiDB-lite"/>
    </source>
</evidence>